<sequence>MYFSAAQDVRHSAMLYVCWYFSMLALPYARANPENHQGALGLVQLSAARNDPRPEFIDTVQDRPHG</sequence>
<dbReference type="GO" id="GO:0016740">
    <property type="term" value="F:transferase activity"/>
    <property type="evidence" value="ECO:0007669"/>
    <property type="project" value="UniProtKB-KW"/>
</dbReference>
<proteinExistence type="predicted"/>
<keyword evidence="3" id="KW-1185">Reference proteome</keyword>
<name>A0A084WT87_ANOSI</name>
<dbReference type="VEuPathDB" id="VectorBase:ASIC021932"/>
<accession>A0A084WT87</accession>
<gene>
    <name evidence="1" type="ORF">ZHAS_00021932</name>
</gene>
<dbReference type="AlphaFoldDB" id="A0A084WT87"/>
<evidence type="ECO:0000313" key="1">
    <source>
        <dbReference type="EMBL" id="KFB53431.1"/>
    </source>
</evidence>
<dbReference type="EMBL" id="KE525420">
    <property type="protein sequence ID" value="KFB53431.1"/>
    <property type="molecule type" value="Genomic_DNA"/>
</dbReference>
<dbReference type="EMBL" id="ATLV01026869">
    <property type="status" value="NOT_ANNOTATED_CDS"/>
    <property type="molecule type" value="Genomic_DNA"/>
</dbReference>
<protein>
    <submittedName>
        <fullName evidence="1 2">CoA transferase</fullName>
    </submittedName>
</protein>
<evidence type="ECO:0000313" key="2">
    <source>
        <dbReference type="EnsemblMetazoa" id="ASIC021932-PA"/>
    </source>
</evidence>
<reference evidence="1 3" key="1">
    <citation type="journal article" date="2014" name="BMC Genomics">
        <title>Genome sequence of Anopheles sinensis provides insight into genetics basis of mosquito competence for malaria parasites.</title>
        <authorList>
            <person name="Zhou D."/>
            <person name="Zhang D."/>
            <person name="Ding G."/>
            <person name="Shi L."/>
            <person name="Hou Q."/>
            <person name="Ye Y."/>
            <person name="Xu Y."/>
            <person name="Zhou H."/>
            <person name="Xiong C."/>
            <person name="Li S."/>
            <person name="Yu J."/>
            <person name="Hong S."/>
            <person name="Yu X."/>
            <person name="Zou P."/>
            <person name="Chen C."/>
            <person name="Chang X."/>
            <person name="Wang W."/>
            <person name="Lv Y."/>
            <person name="Sun Y."/>
            <person name="Ma L."/>
            <person name="Shen B."/>
            <person name="Zhu C."/>
        </authorList>
    </citation>
    <scope>NUCLEOTIDE SEQUENCE [LARGE SCALE GENOMIC DNA]</scope>
</reference>
<evidence type="ECO:0000313" key="3">
    <source>
        <dbReference type="Proteomes" id="UP000030765"/>
    </source>
</evidence>
<keyword evidence="1" id="KW-0808">Transferase</keyword>
<dbReference type="EnsemblMetazoa" id="ASIC021932-RA">
    <property type="protein sequence ID" value="ASIC021932-PA"/>
    <property type="gene ID" value="ASIC021932"/>
</dbReference>
<dbReference type="Proteomes" id="UP000030765">
    <property type="component" value="Unassembled WGS sequence"/>
</dbReference>
<reference evidence="2" key="2">
    <citation type="submission" date="2020-05" db="UniProtKB">
        <authorList>
            <consortium name="EnsemblMetazoa"/>
        </authorList>
    </citation>
    <scope>IDENTIFICATION</scope>
</reference>
<organism evidence="1">
    <name type="scientific">Anopheles sinensis</name>
    <name type="common">Mosquito</name>
    <dbReference type="NCBI Taxonomy" id="74873"/>
    <lineage>
        <taxon>Eukaryota</taxon>
        <taxon>Metazoa</taxon>
        <taxon>Ecdysozoa</taxon>
        <taxon>Arthropoda</taxon>
        <taxon>Hexapoda</taxon>
        <taxon>Insecta</taxon>
        <taxon>Pterygota</taxon>
        <taxon>Neoptera</taxon>
        <taxon>Endopterygota</taxon>
        <taxon>Diptera</taxon>
        <taxon>Nematocera</taxon>
        <taxon>Culicoidea</taxon>
        <taxon>Culicidae</taxon>
        <taxon>Anophelinae</taxon>
        <taxon>Anopheles</taxon>
    </lineage>
</organism>